<organism evidence="1 2">
    <name type="scientific">Parasponia andersonii</name>
    <name type="common">Sponia andersonii</name>
    <dbReference type="NCBI Taxonomy" id="3476"/>
    <lineage>
        <taxon>Eukaryota</taxon>
        <taxon>Viridiplantae</taxon>
        <taxon>Streptophyta</taxon>
        <taxon>Embryophyta</taxon>
        <taxon>Tracheophyta</taxon>
        <taxon>Spermatophyta</taxon>
        <taxon>Magnoliopsida</taxon>
        <taxon>eudicotyledons</taxon>
        <taxon>Gunneridae</taxon>
        <taxon>Pentapetalae</taxon>
        <taxon>rosids</taxon>
        <taxon>fabids</taxon>
        <taxon>Rosales</taxon>
        <taxon>Cannabaceae</taxon>
        <taxon>Parasponia</taxon>
    </lineage>
</organism>
<sequence>IITPLLFQTVSTSNCFNITYEFTNLLIILIINSSSTTSTIVISKQFNMSFFAYNFTNLLHWLVRIKPSANSEVYEISYLNSTNEEVIIFQFPPIEISVRQPILVPTSTILMNQRNQQRPDVIPNR</sequence>
<proteinExistence type="predicted"/>
<reference evidence="2" key="1">
    <citation type="submission" date="2016-06" db="EMBL/GenBank/DDBJ databases">
        <title>Parallel loss of symbiosis genes in relatives of nitrogen-fixing non-legume Parasponia.</title>
        <authorList>
            <person name="Van Velzen R."/>
            <person name="Holmer R."/>
            <person name="Bu F."/>
            <person name="Rutten L."/>
            <person name="Van Zeijl A."/>
            <person name="Liu W."/>
            <person name="Santuari L."/>
            <person name="Cao Q."/>
            <person name="Sharma T."/>
            <person name="Shen D."/>
            <person name="Roswanjaya Y."/>
            <person name="Wardhani T."/>
            <person name="Kalhor M.S."/>
            <person name="Jansen J."/>
            <person name="Van den Hoogen J."/>
            <person name="Gungor B."/>
            <person name="Hartog M."/>
            <person name="Hontelez J."/>
            <person name="Verver J."/>
            <person name="Yang W.-C."/>
            <person name="Schijlen E."/>
            <person name="Repin R."/>
            <person name="Schilthuizen M."/>
            <person name="Schranz E."/>
            <person name="Heidstra R."/>
            <person name="Miyata K."/>
            <person name="Fedorova E."/>
            <person name="Kohlen W."/>
            <person name="Bisseling T."/>
            <person name="Smit S."/>
            <person name="Geurts R."/>
        </authorList>
    </citation>
    <scope>NUCLEOTIDE SEQUENCE [LARGE SCALE GENOMIC DNA]</scope>
    <source>
        <strain evidence="2">cv. WU1-14</strain>
    </source>
</reference>
<protein>
    <submittedName>
        <fullName evidence="1">Uncharacterized protein</fullName>
    </submittedName>
</protein>
<dbReference type="OrthoDB" id="10333692at2759"/>
<dbReference type="EMBL" id="JXTB01000718">
    <property type="protein sequence ID" value="PON33562.1"/>
    <property type="molecule type" value="Genomic_DNA"/>
</dbReference>
<evidence type="ECO:0000313" key="2">
    <source>
        <dbReference type="Proteomes" id="UP000237105"/>
    </source>
</evidence>
<feature type="non-terminal residue" evidence="1">
    <location>
        <position position="1"/>
    </location>
</feature>
<dbReference type="AlphaFoldDB" id="A0A2P5AAI6"/>
<dbReference type="Proteomes" id="UP000237105">
    <property type="component" value="Unassembled WGS sequence"/>
</dbReference>
<evidence type="ECO:0000313" key="1">
    <source>
        <dbReference type="EMBL" id="PON33562.1"/>
    </source>
</evidence>
<gene>
    <name evidence="1" type="ORF">PanWU01x14_351630</name>
</gene>
<keyword evidence="2" id="KW-1185">Reference proteome</keyword>
<accession>A0A2P5AAI6</accession>
<name>A0A2P5AAI6_PARAD</name>
<comment type="caution">
    <text evidence="1">The sequence shown here is derived from an EMBL/GenBank/DDBJ whole genome shotgun (WGS) entry which is preliminary data.</text>
</comment>